<evidence type="ECO:0000313" key="2">
    <source>
        <dbReference type="EMBL" id="QCT69886.1"/>
    </source>
</evidence>
<reference evidence="2 3" key="1">
    <citation type="submission" date="2018-05" db="EMBL/GenBank/DDBJ databases">
        <title>Genome comparison of Eubacterium sp.</title>
        <authorList>
            <person name="Feng Y."/>
            <person name="Sanchez-Andrea I."/>
            <person name="Stams A.J.M."/>
            <person name="De Vos W.M."/>
        </authorList>
    </citation>
    <scope>NUCLEOTIDE SEQUENCE [LARGE SCALE GENOMIC DNA]</scope>
    <source>
        <strain evidence="2 3">YI</strain>
    </source>
</reference>
<organism evidence="2 3">
    <name type="scientific">Eubacterium maltosivorans</name>
    <dbReference type="NCBI Taxonomy" id="2041044"/>
    <lineage>
        <taxon>Bacteria</taxon>
        <taxon>Bacillati</taxon>
        <taxon>Bacillota</taxon>
        <taxon>Clostridia</taxon>
        <taxon>Eubacteriales</taxon>
        <taxon>Eubacteriaceae</taxon>
        <taxon>Eubacterium</taxon>
    </lineage>
</organism>
<feature type="transmembrane region" description="Helical" evidence="1">
    <location>
        <begin position="9"/>
        <end position="29"/>
    </location>
</feature>
<evidence type="ECO:0000256" key="1">
    <source>
        <dbReference type="SAM" id="Phobius"/>
    </source>
</evidence>
<keyword evidence="1" id="KW-1133">Transmembrane helix</keyword>
<name>A0A4V1GLI3_EUBML</name>
<protein>
    <submittedName>
        <fullName evidence="2">Uncharacterized protein</fullName>
    </submittedName>
</protein>
<keyword evidence="1" id="KW-0812">Transmembrane</keyword>
<dbReference type="KEGG" id="emt:CPZ25_000715"/>
<evidence type="ECO:0000313" key="3">
    <source>
        <dbReference type="Proteomes" id="UP000218387"/>
    </source>
</evidence>
<proteinExistence type="predicted"/>
<sequence length="156" mass="16450">MESSKIKNTVIITLALLLLAAIGVIVWYLTSPPTSGADQGIVKLTPTPAGETAPDGIQIPGYASLEADSTTGELQVLFQNPEGNPCTFQIELILKDTGESVYKSPDIEPGFGVERPRLSKTPAPGAYAAVITYTTQSLEDKTPMNGASVETTLVVQ</sequence>
<gene>
    <name evidence="2" type="ORF">CPZ25_000715</name>
</gene>
<keyword evidence="1" id="KW-0472">Membrane</keyword>
<keyword evidence="3" id="KW-1185">Reference proteome</keyword>
<dbReference type="RefSeq" id="WP_058695087.1">
    <property type="nucleotide sequence ID" value="NZ_CP029487.1"/>
</dbReference>
<dbReference type="EMBL" id="CP029487">
    <property type="protein sequence ID" value="QCT69886.1"/>
    <property type="molecule type" value="Genomic_DNA"/>
</dbReference>
<dbReference type="AlphaFoldDB" id="A0A4V1GLI3"/>
<accession>A0A4V1GLI3</accession>
<dbReference type="Proteomes" id="UP000218387">
    <property type="component" value="Chromosome"/>
</dbReference>